<dbReference type="InterPro" id="IPR051218">
    <property type="entry name" value="Sec_MonoDiacylglyc_Lipase"/>
</dbReference>
<dbReference type="Proteomes" id="UP001476583">
    <property type="component" value="Chromosome"/>
</dbReference>
<dbReference type="EC" id="3.1.1.-" evidence="2"/>
<sequence length="720" mass="79793">MTSSSTNNSKTLGCPLLSSWVSFRLVDEYGEGKSYAGLPYKLHDKQGQLFEGNLDNDGFAKVEGFCSGPAVLEIDSLDNGELDPWYKTLAIRKSFALPLTALQVAAEQSPSGPRRSTGKTYLAEQRALREHASFMRVEVSDFVEDTAHLPEADSLWNPKPSASLKQNAGQAKVHGGVALRPNMHHVLEVKALRAYSPLLSRTADFCALNAYHLSVMTAFVYAPFSQTKDEDAAYQSFPPPYTLKGSIGNVLCEQLPGLIKPTLFNGAQYDLLCEEVPYSKRLEVMPYDPERYAEEAAQGWNNPEDVHFLYDEATETQAFITHNDKVVLISVRGTQEDPDKLRDMDARQVPIEMEDGVGQAHRGFYEAFKAAKKFTQRYLDAFYSNDHTIIVCGHSLGGAIALLLAEWVRRQWSENVQLYTFGAPRAADSAFVKAAAALTHHRIVNHNDPVPSVPAPWMDVEWRMLAVGAAFKFTPIVGDALLYGGLVNLAGDPYEHHGKQRHLMPRLPNGGSKLAILWEPGCAELTENICSQYVESLKLDGDMPARDSLLDQALQADEHSSDGGYSRSLLTTLLRWIASIDSRNGRLFTDNELADLQQQAKEIDGALESWTPMQPFAFAKELIKLGLLSPLATADEVNRRYEADLAHARKVSRTQRAGLRQAVDRLLAQAERPLTPADVFGEHAQNPELEKLVSEWRAIDANAKAEYLAKISTTPSKVYA</sequence>
<dbReference type="Gene3D" id="3.40.50.1820">
    <property type="entry name" value="alpha/beta hydrolase"/>
    <property type="match status" value="1"/>
</dbReference>
<dbReference type="InterPro" id="IPR029058">
    <property type="entry name" value="AB_hydrolase_fold"/>
</dbReference>
<gene>
    <name evidence="2" type="ORF">WG219_20810</name>
</gene>
<dbReference type="PANTHER" id="PTHR45856">
    <property type="entry name" value="ALPHA/BETA-HYDROLASES SUPERFAMILY PROTEIN"/>
    <property type="match status" value="1"/>
</dbReference>
<dbReference type="Pfam" id="PF01764">
    <property type="entry name" value="Lipase_3"/>
    <property type="match status" value="1"/>
</dbReference>
<reference evidence="2 3" key="1">
    <citation type="submission" date="2024-03" db="EMBL/GenBank/DDBJ databases">
        <title>Complete genome of BD2.</title>
        <authorList>
            <person name="Cao G."/>
        </authorList>
    </citation>
    <scope>NUCLEOTIDE SEQUENCE [LARGE SCALE GENOMIC DNA]</scope>
    <source>
        <strain evidence="2 3">BD2</strain>
    </source>
</reference>
<feature type="domain" description="Fungal lipase-type" evidence="1">
    <location>
        <begin position="329"/>
        <end position="455"/>
    </location>
</feature>
<evidence type="ECO:0000313" key="3">
    <source>
        <dbReference type="Proteomes" id="UP001476583"/>
    </source>
</evidence>
<dbReference type="SUPFAM" id="SSF53474">
    <property type="entry name" value="alpha/beta-Hydrolases"/>
    <property type="match status" value="1"/>
</dbReference>
<keyword evidence="3" id="KW-1185">Reference proteome</keyword>
<dbReference type="PANTHER" id="PTHR45856:SF24">
    <property type="entry name" value="FUNGAL LIPASE-LIKE DOMAIN-CONTAINING PROTEIN"/>
    <property type="match status" value="1"/>
</dbReference>
<accession>A0ABZ2RI44</accession>
<keyword evidence="2" id="KW-0378">Hydrolase</keyword>
<protein>
    <submittedName>
        <fullName evidence="2">Lipase family protein</fullName>
        <ecNumber evidence="2">3.1.1.-</ecNumber>
    </submittedName>
</protein>
<dbReference type="InterPro" id="IPR002921">
    <property type="entry name" value="Fungal_lipase-type"/>
</dbReference>
<dbReference type="EMBL" id="CP148074">
    <property type="protein sequence ID" value="WXL25706.1"/>
    <property type="molecule type" value="Genomic_DNA"/>
</dbReference>
<name>A0ABZ2RI44_ECTME</name>
<proteinExistence type="predicted"/>
<dbReference type="GO" id="GO:0016787">
    <property type="term" value="F:hydrolase activity"/>
    <property type="evidence" value="ECO:0007669"/>
    <property type="project" value="UniProtKB-KW"/>
</dbReference>
<evidence type="ECO:0000313" key="2">
    <source>
        <dbReference type="EMBL" id="WXL25706.1"/>
    </source>
</evidence>
<organism evidence="2 3">
    <name type="scientific">Ectopseudomonas mendocina</name>
    <name type="common">Pseudomonas mendocina</name>
    <dbReference type="NCBI Taxonomy" id="300"/>
    <lineage>
        <taxon>Bacteria</taxon>
        <taxon>Pseudomonadati</taxon>
        <taxon>Pseudomonadota</taxon>
        <taxon>Gammaproteobacteria</taxon>
        <taxon>Pseudomonadales</taxon>
        <taxon>Pseudomonadaceae</taxon>
        <taxon>Ectopseudomonas</taxon>
    </lineage>
</organism>
<evidence type="ECO:0000259" key="1">
    <source>
        <dbReference type="Pfam" id="PF01764"/>
    </source>
</evidence>
<dbReference type="CDD" id="cd00519">
    <property type="entry name" value="Lipase_3"/>
    <property type="match status" value="1"/>
</dbReference>